<accession>A0A8H6XMN5</accession>
<protein>
    <recommendedName>
        <fullName evidence="4">F-box domain-containing protein</fullName>
    </recommendedName>
</protein>
<gene>
    <name evidence="2" type="ORF">MSAN_01966000</name>
</gene>
<name>A0A8H6XMN5_9AGAR</name>
<feature type="compositionally biased region" description="Basic and acidic residues" evidence="1">
    <location>
        <begin position="468"/>
        <end position="490"/>
    </location>
</feature>
<organism evidence="2 3">
    <name type="scientific">Mycena sanguinolenta</name>
    <dbReference type="NCBI Taxonomy" id="230812"/>
    <lineage>
        <taxon>Eukaryota</taxon>
        <taxon>Fungi</taxon>
        <taxon>Dikarya</taxon>
        <taxon>Basidiomycota</taxon>
        <taxon>Agaricomycotina</taxon>
        <taxon>Agaricomycetes</taxon>
        <taxon>Agaricomycetidae</taxon>
        <taxon>Agaricales</taxon>
        <taxon>Marasmiineae</taxon>
        <taxon>Mycenaceae</taxon>
        <taxon>Mycena</taxon>
    </lineage>
</organism>
<dbReference type="OrthoDB" id="3258555at2759"/>
<evidence type="ECO:0000313" key="3">
    <source>
        <dbReference type="Proteomes" id="UP000623467"/>
    </source>
</evidence>
<sequence length="549" mass="61670">MVHPDNEVHLSQYSLTNRLPEETLLAIFRYALPPSWVVKYGMTLPPFPLTAWSTDLKTKLSIIRACKRWHRIGLECLYESVILHWIGQLPAFVQALETLASGIGAFVQHLRIEYWVPRGYHALHSTELNKVFKLCPRLTHFAFNPQLLPLGPLPAFPEVPTLALGAIAHLEICDRVKYAAVVPALVQLCPTLESLSLLLPTTYAADHPTLNFACLENLRLGVAAESVLPSPGTIWAIPQMQQLLIHCAPNCEIAGTMSPSSERYFTVVRAFLGAYGRTLRVLSVRISAGTANEEPVYDFEQFLDPCPVLQHLYVTDRPRLSRSRPSQDAGMFRSVDILDETDPLWAFVFKAWRTELKDNYPGLRSCRSTDLCMDLFPQLPPFGEDSNGDTSFSTACYLHFLCSDGYENAYYGSNTDDSELECNAECDHAPDDDSDQNCEKNGDEGCDKSCDGNCKDFVEDSDEDCDKGCNKDHDENSNKNCDESLDKGLDENSDEDFSEGSDEDQDVSDQDSDDNNFEHIDDSLPIPGDDEEWEIDREEAMTILRRTLE</sequence>
<evidence type="ECO:0000313" key="2">
    <source>
        <dbReference type="EMBL" id="KAF7343847.1"/>
    </source>
</evidence>
<feature type="compositionally biased region" description="Acidic residues" evidence="1">
    <location>
        <begin position="491"/>
        <end position="515"/>
    </location>
</feature>
<evidence type="ECO:0000256" key="1">
    <source>
        <dbReference type="SAM" id="MobiDB-lite"/>
    </source>
</evidence>
<feature type="region of interest" description="Disordered" evidence="1">
    <location>
        <begin position="468"/>
        <end position="535"/>
    </location>
</feature>
<comment type="caution">
    <text evidence="2">The sequence shown here is derived from an EMBL/GenBank/DDBJ whole genome shotgun (WGS) entry which is preliminary data.</text>
</comment>
<evidence type="ECO:0008006" key="4">
    <source>
        <dbReference type="Google" id="ProtNLM"/>
    </source>
</evidence>
<dbReference type="Proteomes" id="UP000623467">
    <property type="component" value="Unassembled WGS sequence"/>
</dbReference>
<reference evidence="2" key="1">
    <citation type="submission" date="2020-05" db="EMBL/GenBank/DDBJ databases">
        <title>Mycena genomes resolve the evolution of fungal bioluminescence.</title>
        <authorList>
            <person name="Tsai I.J."/>
        </authorList>
    </citation>
    <scope>NUCLEOTIDE SEQUENCE</scope>
    <source>
        <strain evidence="2">160909Yilan</strain>
    </source>
</reference>
<dbReference type="AlphaFoldDB" id="A0A8H6XMN5"/>
<dbReference type="EMBL" id="JACAZH010000022">
    <property type="protein sequence ID" value="KAF7343847.1"/>
    <property type="molecule type" value="Genomic_DNA"/>
</dbReference>
<keyword evidence="3" id="KW-1185">Reference proteome</keyword>
<proteinExistence type="predicted"/>